<dbReference type="InterPro" id="IPR028082">
    <property type="entry name" value="Peripla_BP_I"/>
</dbReference>
<evidence type="ECO:0000313" key="6">
    <source>
        <dbReference type="Proteomes" id="UP001165089"/>
    </source>
</evidence>
<keyword evidence="6" id="KW-1185">Reference proteome</keyword>
<protein>
    <submittedName>
        <fullName evidence="5">Cytochrome c</fullName>
    </submittedName>
</protein>
<evidence type="ECO:0000313" key="5">
    <source>
        <dbReference type="EMBL" id="GLH69271.1"/>
    </source>
</evidence>
<dbReference type="Pfam" id="PF13458">
    <property type="entry name" value="Peripla_BP_6"/>
    <property type="match status" value="1"/>
</dbReference>
<feature type="signal peptide" evidence="3">
    <location>
        <begin position="1"/>
        <end position="20"/>
    </location>
</feature>
<dbReference type="Gene3D" id="1.10.760.10">
    <property type="entry name" value="Cytochrome c-like domain"/>
    <property type="match status" value="1"/>
</dbReference>
<evidence type="ECO:0000256" key="1">
    <source>
        <dbReference type="ARBA" id="ARBA00010062"/>
    </source>
</evidence>
<dbReference type="SUPFAM" id="SSF53822">
    <property type="entry name" value="Periplasmic binding protein-like I"/>
    <property type="match status" value="1"/>
</dbReference>
<comment type="caution">
    <text evidence="5">The sequence shown here is derived from an EMBL/GenBank/DDBJ whole genome shotgun (WGS) entry which is preliminary data.</text>
</comment>
<gene>
    <name evidence="5" type="ORF">GETHPA_08040</name>
</gene>
<feature type="domain" description="Leucine-binding protein" evidence="4">
    <location>
        <begin position="261"/>
        <end position="504"/>
    </location>
</feature>
<name>A0ABQ5Q4A8_9BACT</name>
<keyword evidence="2 3" id="KW-0732">Signal</keyword>
<dbReference type="InterPro" id="IPR028081">
    <property type="entry name" value="Leu-bd"/>
</dbReference>
<feature type="chain" id="PRO_5046304424" evidence="3">
    <location>
        <begin position="21"/>
        <end position="553"/>
    </location>
</feature>
<evidence type="ECO:0000259" key="4">
    <source>
        <dbReference type="Pfam" id="PF13458"/>
    </source>
</evidence>
<evidence type="ECO:0000256" key="3">
    <source>
        <dbReference type="SAM" id="SignalP"/>
    </source>
</evidence>
<dbReference type="EMBL" id="BSDD01000001">
    <property type="protein sequence ID" value="GLH69271.1"/>
    <property type="molecule type" value="Genomic_DNA"/>
</dbReference>
<reference evidence="5 6" key="1">
    <citation type="journal article" date="2023" name="Antonie Van Leeuwenhoek">
        <title>Mesoterricola silvestris gen. nov., sp. nov., Mesoterricola sediminis sp. nov., Geothrix oryzae sp. nov., Geothrix edaphica sp. nov., Geothrix rubra sp. nov., and Geothrix limicola sp. nov., six novel members of Acidobacteriota isolated from soils.</title>
        <authorList>
            <person name="Itoh H."/>
            <person name="Sugisawa Y."/>
            <person name="Mise K."/>
            <person name="Xu Z."/>
            <person name="Kuniyasu M."/>
            <person name="Ushijima N."/>
            <person name="Kawano K."/>
            <person name="Kobayashi E."/>
            <person name="Shiratori Y."/>
            <person name="Masuda Y."/>
            <person name="Senoo K."/>
        </authorList>
    </citation>
    <scope>NUCLEOTIDE SEQUENCE [LARGE SCALE GENOMIC DNA]</scope>
    <source>
        <strain evidence="5 6">Red803</strain>
    </source>
</reference>
<comment type="similarity">
    <text evidence="1">Belongs to the leucine-binding protein family.</text>
</comment>
<dbReference type="RefSeq" id="WP_285723182.1">
    <property type="nucleotide sequence ID" value="NZ_BSDD01000001.1"/>
</dbReference>
<accession>A0ABQ5Q4A8</accession>
<dbReference type="SUPFAM" id="SSF46626">
    <property type="entry name" value="Cytochrome c"/>
    <property type="match status" value="1"/>
</dbReference>
<organism evidence="5 6">
    <name type="scientific">Geothrix rubra</name>
    <dbReference type="NCBI Taxonomy" id="2927977"/>
    <lineage>
        <taxon>Bacteria</taxon>
        <taxon>Pseudomonadati</taxon>
        <taxon>Acidobacteriota</taxon>
        <taxon>Holophagae</taxon>
        <taxon>Holophagales</taxon>
        <taxon>Holophagaceae</taxon>
        <taxon>Geothrix</taxon>
    </lineage>
</organism>
<proteinExistence type="inferred from homology"/>
<dbReference type="Proteomes" id="UP001165089">
    <property type="component" value="Unassembled WGS sequence"/>
</dbReference>
<dbReference type="InterPro" id="IPR036909">
    <property type="entry name" value="Cyt_c-like_dom_sf"/>
</dbReference>
<evidence type="ECO:0000256" key="2">
    <source>
        <dbReference type="ARBA" id="ARBA00022729"/>
    </source>
</evidence>
<sequence length="553" mass="60070">MRALAAALALAAGLTLSAGARRQAPQRSRAQILALGERMYREGILPSGEPLQGVVKGDVPVSGAAFTCRNCHLRSGMGSYEGGVATPPITAAKLFQRQFWQFPSLTEAERIEAGVAQSKLRRPAYTDGTLADAIRTGVDPLGRTLNDVMPRYDLSPADMAILVAYLRTLSAEVSPGVTATTIRFATVLTPDVTAAEEEALRVPLDNFIASHNRLPQGFGNRMYRSASGRDMSLSHRQITLARWRLTGPPATWGAQLEAHQRREPVFALLGGMSHGDWKPIHTFCETRGIPCLFPLTDLPVVSDTDWYTVYFSKGLWQEGEAAARFLAGRPEGADPGRIVQAVADSPRARAAAMGFDLAWQEAGKAPVKTVRLPAGGLQEAALREWAAKGSVAVVLWDGPGAYPALAALAGPQLPVVFMASGLLGPRLGELPEAARASTYVTYPFRAPADEPKFARYANSLLAGLTALDNTERIYTRMYSLVEVLKQALMDMDRSYYRDAFLDALGMQKDRVLPDYERLSFGPGQRYAAKGCYVMQLTPGPQPVLVKRSDWVIH</sequence>
<dbReference type="Gene3D" id="3.40.50.2300">
    <property type="match status" value="2"/>
</dbReference>